<dbReference type="Proteomes" id="UP000591626">
    <property type="component" value="Unassembled WGS sequence"/>
</dbReference>
<proteinExistence type="predicted"/>
<evidence type="ECO:0000256" key="1">
    <source>
        <dbReference type="SAM" id="Phobius"/>
    </source>
</evidence>
<evidence type="ECO:0000313" key="2">
    <source>
        <dbReference type="EMBL" id="NJJ04622.1"/>
    </source>
</evidence>
<keyword evidence="1" id="KW-1133">Transmembrane helix</keyword>
<protein>
    <submittedName>
        <fullName evidence="2">Uncharacterized protein</fullName>
    </submittedName>
</protein>
<sequence length="62" mass="6571">MTTATVLGIVSILIAFALFGASFYMATKGRKKESIIYGAVAFVFMTIIPVSLALFVAVPNPT</sequence>
<dbReference type="AlphaFoldDB" id="A0AAP7CCT9"/>
<dbReference type="EMBL" id="JAAUVV010000021">
    <property type="protein sequence ID" value="NJJ04622.1"/>
    <property type="molecule type" value="Genomic_DNA"/>
</dbReference>
<keyword evidence="1" id="KW-0472">Membrane</keyword>
<evidence type="ECO:0000313" key="3">
    <source>
        <dbReference type="Proteomes" id="UP000591626"/>
    </source>
</evidence>
<dbReference type="RefSeq" id="WP_070422058.1">
    <property type="nucleotide sequence ID" value="NZ_CP083648.1"/>
</dbReference>
<feature type="transmembrane region" description="Helical" evidence="1">
    <location>
        <begin position="35"/>
        <end position="58"/>
    </location>
</feature>
<organism evidence="2 3">
    <name type="scientific">Corynebacterium coyleae</name>
    <dbReference type="NCBI Taxonomy" id="53374"/>
    <lineage>
        <taxon>Bacteria</taxon>
        <taxon>Bacillati</taxon>
        <taxon>Actinomycetota</taxon>
        <taxon>Actinomycetes</taxon>
        <taxon>Mycobacteriales</taxon>
        <taxon>Corynebacteriaceae</taxon>
        <taxon>Corynebacterium</taxon>
    </lineage>
</organism>
<keyword evidence="1" id="KW-0812">Transmembrane</keyword>
<accession>A0AAP7CCT9</accession>
<feature type="transmembrane region" description="Helical" evidence="1">
    <location>
        <begin position="6"/>
        <end position="26"/>
    </location>
</feature>
<gene>
    <name evidence="2" type="ORF">HC138_09725</name>
</gene>
<comment type="caution">
    <text evidence="2">The sequence shown here is derived from an EMBL/GenBank/DDBJ whole genome shotgun (WGS) entry which is preliminary data.</text>
</comment>
<reference evidence="2 3" key="1">
    <citation type="submission" date="2020-03" db="EMBL/GenBank/DDBJ databases">
        <title>Draft genome sequences of bacterial isolates from the female urobiome.</title>
        <authorList>
            <person name="Miller-Ensminger T."/>
            <person name="Wolfe A.J."/>
            <person name="Putonti C."/>
        </authorList>
    </citation>
    <scope>NUCLEOTIDE SEQUENCE [LARGE SCALE GENOMIC DNA]</scope>
    <source>
        <strain evidence="2 3">UMB8490</strain>
    </source>
</reference>
<name>A0AAP7CCT9_9CORY</name>